<dbReference type="InterPro" id="IPR053134">
    <property type="entry name" value="RNA-dir_DNA_polymerase"/>
</dbReference>
<dbReference type="InterPro" id="IPR000477">
    <property type="entry name" value="RT_dom"/>
</dbReference>
<reference evidence="2" key="1">
    <citation type="submission" date="2020-01" db="EMBL/GenBank/DDBJ databases">
        <authorList>
            <person name="Mishra B."/>
        </authorList>
    </citation>
    <scope>NUCLEOTIDE SEQUENCE [LARGE SCALE GENOMIC DNA]</scope>
</reference>
<sequence>MLERLANHPFYCFLDGYSVFFQIPIHLNDQEKSTFKCPYGTFAYRRMPFGLCNAPTTFQRCMTSIFSDLIEEMVEVFMDDFSVYRTSFSSCLPNLCRVLQRCEEKNLVLVPKTVKDIRSFLGHTWFYRRFIKDFSKIARPLTRLLCKEVDF</sequence>
<dbReference type="Gene3D" id="3.30.70.270">
    <property type="match status" value="2"/>
</dbReference>
<dbReference type="Proteomes" id="UP000467841">
    <property type="component" value="Unassembled WGS sequence"/>
</dbReference>
<feature type="domain" description="Reverse transcriptase" evidence="1">
    <location>
        <begin position="4"/>
        <end position="112"/>
    </location>
</feature>
<keyword evidence="3" id="KW-1185">Reference proteome</keyword>
<protein>
    <recommendedName>
        <fullName evidence="1">Reverse transcriptase domain-containing protein</fullName>
    </recommendedName>
</protein>
<organism evidence="2 3">
    <name type="scientific">Microthlaspi erraticum</name>
    <dbReference type="NCBI Taxonomy" id="1685480"/>
    <lineage>
        <taxon>Eukaryota</taxon>
        <taxon>Viridiplantae</taxon>
        <taxon>Streptophyta</taxon>
        <taxon>Embryophyta</taxon>
        <taxon>Tracheophyta</taxon>
        <taxon>Spermatophyta</taxon>
        <taxon>Magnoliopsida</taxon>
        <taxon>eudicotyledons</taxon>
        <taxon>Gunneridae</taxon>
        <taxon>Pentapetalae</taxon>
        <taxon>rosids</taxon>
        <taxon>malvids</taxon>
        <taxon>Brassicales</taxon>
        <taxon>Brassicaceae</taxon>
        <taxon>Coluteocarpeae</taxon>
        <taxon>Microthlaspi</taxon>
    </lineage>
</organism>
<dbReference type="Gene3D" id="3.10.10.10">
    <property type="entry name" value="HIV Type 1 Reverse Transcriptase, subunit A, domain 1"/>
    <property type="match status" value="1"/>
</dbReference>
<gene>
    <name evidence="2" type="ORF">MERR_LOCUS34376</name>
</gene>
<dbReference type="PANTHER" id="PTHR24559:SF444">
    <property type="entry name" value="REVERSE TRANSCRIPTASE DOMAIN-CONTAINING PROTEIN"/>
    <property type="match status" value="1"/>
</dbReference>
<dbReference type="SUPFAM" id="SSF56672">
    <property type="entry name" value="DNA/RNA polymerases"/>
    <property type="match status" value="1"/>
</dbReference>
<dbReference type="EMBL" id="CACVBM020001363">
    <property type="protein sequence ID" value="CAA7047141.1"/>
    <property type="molecule type" value="Genomic_DNA"/>
</dbReference>
<dbReference type="AlphaFoldDB" id="A0A6D2JZ47"/>
<name>A0A6D2JZ47_9BRAS</name>
<dbReference type="PANTHER" id="PTHR24559">
    <property type="entry name" value="TRANSPOSON TY3-I GAG-POL POLYPROTEIN"/>
    <property type="match status" value="1"/>
</dbReference>
<dbReference type="Pfam" id="PF00078">
    <property type="entry name" value="RVT_1"/>
    <property type="match status" value="1"/>
</dbReference>
<evidence type="ECO:0000259" key="1">
    <source>
        <dbReference type="Pfam" id="PF00078"/>
    </source>
</evidence>
<proteinExistence type="predicted"/>
<evidence type="ECO:0000313" key="3">
    <source>
        <dbReference type="Proteomes" id="UP000467841"/>
    </source>
</evidence>
<comment type="caution">
    <text evidence="2">The sequence shown here is derived from an EMBL/GenBank/DDBJ whole genome shotgun (WGS) entry which is preliminary data.</text>
</comment>
<evidence type="ECO:0000313" key="2">
    <source>
        <dbReference type="EMBL" id="CAA7047141.1"/>
    </source>
</evidence>
<dbReference type="OrthoDB" id="1689949at2759"/>
<dbReference type="CDD" id="cd01647">
    <property type="entry name" value="RT_LTR"/>
    <property type="match status" value="1"/>
</dbReference>
<dbReference type="InterPro" id="IPR043128">
    <property type="entry name" value="Rev_trsase/Diguanyl_cyclase"/>
</dbReference>
<accession>A0A6D2JZ47</accession>
<dbReference type="InterPro" id="IPR043502">
    <property type="entry name" value="DNA/RNA_pol_sf"/>
</dbReference>